<protein>
    <recommendedName>
        <fullName evidence="1">MobA/VirD2-like nuclease domain-containing protein</fullName>
    </recommendedName>
</protein>
<feature type="domain" description="MobA/VirD2-like nuclease" evidence="1">
    <location>
        <begin position="50"/>
        <end position="167"/>
    </location>
</feature>
<name>A0A132NGB9_9ACTN</name>
<accession>A0A132NGB9</accession>
<dbReference type="EMBL" id="JYIK01000885">
    <property type="protein sequence ID" value="KWX09121.1"/>
    <property type="molecule type" value="Genomic_DNA"/>
</dbReference>
<dbReference type="InterPro" id="IPR005094">
    <property type="entry name" value="Endonuclease_MobA/VirD2"/>
</dbReference>
<sequence length="226" mass="24914">MDPQRGSKPVGLVAYLFGPGRFNEHTDPHIVAAAESLGVADGQRLTDREVRALGKELDAPKRLYGTEFPGGYVWHCSLSIPAEDRTLSDEEWAVVARELVDRLGFSAASGKAPCRWVAVRHGLSRAGNDHIHLVVNLIREDGTKASIWNDRRIASRVCAEFERRYGLRIVEGRTGAGMPGVSRAETEVAQRAGRPEPARLRLARIVRGCAVAAKTEAEFVRRLRRA</sequence>
<gene>
    <name evidence="2" type="ORF">TR74_11515</name>
</gene>
<proteinExistence type="predicted"/>
<dbReference type="AlphaFoldDB" id="A0A132NGB9"/>
<evidence type="ECO:0000313" key="3">
    <source>
        <dbReference type="Proteomes" id="UP000070598"/>
    </source>
</evidence>
<dbReference type="PATRIC" id="fig|1469144.9.peg.3031"/>
<feature type="non-terminal residue" evidence="2">
    <location>
        <position position="226"/>
    </location>
</feature>
<reference evidence="3" key="1">
    <citation type="submission" date="2015-02" db="EMBL/GenBank/DDBJ databases">
        <title>Physiological reanalysis, assessment of diazotrophy, and genome sequences of multiple isolates of Streptomyces thermoautotrophicus.</title>
        <authorList>
            <person name="MacKellar D.C."/>
            <person name="Lieber L."/>
            <person name="Norman J."/>
            <person name="Bolger A."/>
            <person name="Tobin C."/>
            <person name="Murray J.W."/>
            <person name="Friesen M."/>
            <person name="Prell J."/>
        </authorList>
    </citation>
    <scope>NUCLEOTIDE SEQUENCE [LARGE SCALE GENOMIC DNA]</scope>
    <source>
        <strain evidence="3">UBT1</strain>
    </source>
</reference>
<comment type="caution">
    <text evidence="2">The sequence shown here is derived from an EMBL/GenBank/DDBJ whole genome shotgun (WGS) entry which is preliminary data.</text>
</comment>
<organism evidence="2 3">
    <name type="scientific">Carbonactinospora thermoautotrophica</name>
    <dbReference type="NCBI Taxonomy" id="1469144"/>
    <lineage>
        <taxon>Bacteria</taxon>
        <taxon>Bacillati</taxon>
        <taxon>Actinomycetota</taxon>
        <taxon>Actinomycetes</taxon>
        <taxon>Kitasatosporales</taxon>
        <taxon>Carbonactinosporaceae</taxon>
        <taxon>Carbonactinospora</taxon>
    </lineage>
</organism>
<dbReference type="Proteomes" id="UP000070598">
    <property type="component" value="Unassembled WGS sequence"/>
</dbReference>
<evidence type="ECO:0000313" key="2">
    <source>
        <dbReference type="EMBL" id="KWX09121.1"/>
    </source>
</evidence>
<evidence type="ECO:0000259" key="1">
    <source>
        <dbReference type="Pfam" id="PF03432"/>
    </source>
</evidence>
<dbReference type="Pfam" id="PF03432">
    <property type="entry name" value="Relaxase"/>
    <property type="match status" value="1"/>
</dbReference>